<protein>
    <submittedName>
        <fullName evidence="1">Non-specific lipid-transfer protein</fullName>
    </submittedName>
</protein>
<dbReference type="EMBL" id="BKCP01002891">
    <property type="protein sequence ID" value="GER28673.1"/>
    <property type="molecule type" value="Genomic_DNA"/>
</dbReference>
<organism evidence="1 2">
    <name type="scientific">Striga asiatica</name>
    <name type="common">Asiatic witchweed</name>
    <name type="synonym">Buchnera asiatica</name>
    <dbReference type="NCBI Taxonomy" id="4170"/>
    <lineage>
        <taxon>Eukaryota</taxon>
        <taxon>Viridiplantae</taxon>
        <taxon>Streptophyta</taxon>
        <taxon>Embryophyta</taxon>
        <taxon>Tracheophyta</taxon>
        <taxon>Spermatophyta</taxon>
        <taxon>Magnoliopsida</taxon>
        <taxon>eudicotyledons</taxon>
        <taxon>Gunneridae</taxon>
        <taxon>Pentapetalae</taxon>
        <taxon>asterids</taxon>
        <taxon>lamiids</taxon>
        <taxon>Lamiales</taxon>
        <taxon>Orobanchaceae</taxon>
        <taxon>Buchnereae</taxon>
        <taxon>Striga</taxon>
    </lineage>
</organism>
<evidence type="ECO:0000313" key="2">
    <source>
        <dbReference type="Proteomes" id="UP000325081"/>
    </source>
</evidence>
<name>A0A5A7P752_STRAF</name>
<gene>
    <name evidence="1" type="ORF">STAS_04484</name>
</gene>
<keyword evidence="2" id="KW-1185">Reference proteome</keyword>
<comment type="caution">
    <text evidence="1">The sequence shown here is derived from an EMBL/GenBank/DDBJ whole genome shotgun (WGS) entry which is preliminary data.</text>
</comment>
<reference evidence="2" key="1">
    <citation type="journal article" date="2019" name="Curr. Biol.">
        <title>Genome Sequence of Striga asiatica Provides Insight into the Evolution of Plant Parasitism.</title>
        <authorList>
            <person name="Yoshida S."/>
            <person name="Kim S."/>
            <person name="Wafula E.K."/>
            <person name="Tanskanen J."/>
            <person name="Kim Y.M."/>
            <person name="Honaas L."/>
            <person name="Yang Z."/>
            <person name="Spallek T."/>
            <person name="Conn C.E."/>
            <person name="Ichihashi Y."/>
            <person name="Cheong K."/>
            <person name="Cui S."/>
            <person name="Der J.P."/>
            <person name="Gundlach H."/>
            <person name="Jiao Y."/>
            <person name="Hori C."/>
            <person name="Ishida J.K."/>
            <person name="Kasahara H."/>
            <person name="Kiba T."/>
            <person name="Kim M.S."/>
            <person name="Koo N."/>
            <person name="Laohavisit A."/>
            <person name="Lee Y.H."/>
            <person name="Lumba S."/>
            <person name="McCourt P."/>
            <person name="Mortimer J.C."/>
            <person name="Mutuku J.M."/>
            <person name="Nomura T."/>
            <person name="Sasaki-Sekimoto Y."/>
            <person name="Seto Y."/>
            <person name="Wang Y."/>
            <person name="Wakatake T."/>
            <person name="Sakakibara H."/>
            <person name="Demura T."/>
            <person name="Yamaguchi S."/>
            <person name="Yoneyama K."/>
            <person name="Manabe R.I."/>
            <person name="Nelson D.C."/>
            <person name="Schulman A.H."/>
            <person name="Timko M.P."/>
            <person name="dePamphilis C.W."/>
            <person name="Choi D."/>
            <person name="Shirasu K."/>
        </authorList>
    </citation>
    <scope>NUCLEOTIDE SEQUENCE [LARGE SCALE GENOMIC DNA]</scope>
    <source>
        <strain evidence="2">cv. UVA1</strain>
    </source>
</reference>
<dbReference type="AlphaFoldDB" id="A0A5A7P752"/>
<accession>A0A5A7P752</accession>
<sequence length="185" mass="21316">MADKIKQKSKKKRDLARSGLHDDVVVLRMETHGENRGHIATNIRLIIALHRPPKKLTSTAVRKHSLPSMPDSDAEAFARSQFQMPKLSKSNNEKLEWIQTFEARSQPSQILAYHYCPLVQSTLDEDEEEYQALFRIFMGPIKTSSIGPMWVSQYLTDLSCVRHNGMVDFWRWHVEITTAARVLLV</sequence>
<dbReference type="Proteomes" id="UP000325081">
    <property type="component" value="Unassembled WGS sequence"/>
</dbReference>
<evidence type="ECO:0000313" key="1">
    <source>
        <dbReference type="EMBL" id="GER28673.1"/>
    </source>
</evidence>
<proteinExistence type="predicted"/>